<evidence type="ECO:0000313" key="1">
    <source>
        <dbReference type="EMBL" id="KIS23920.1"/>
    </source>
</evidence>
<dbReference type="HOGENOM" id="CLU_091283_1_1_9"/>
<dbReference type="RefSeq" id="WP_003485666.1">
    <property type="nucleotide sequence ID" value="NZ_JXSU01000007.1"/>
</dbReference>
<reference evidence="1 2" key="1">
    <citation type="submission" date="2014-06" db="EMBL/GenBank/DDBJ databases">
        <title>Genome characterization of distinct group I Clostridium botulinum lineages.</title>
        <authorList>
            <person name="Giordani F."/>
            <person name="Anselmo A."/>
            <person name="Fillo S."/>
            <person name="Palozzi A.M."/>
            <person name="Fortunato A."/>
            <person name="Gentile B."/>
            <person name="Ciammaruconi A."/>
            <person name="Anniballi F."/>
            <person name="De Medici D."/>
            <person name="Lista F."/>
        </authorList>
    </citation>
    <scope>NUCLEOTIDE SEQUENCE [LARGE SCALE GENOMIC DNA]</scope>
    <source>
        <strain evidence="1 2">B2 450</strain>
    </source>
</reference>
<dbReference type="AlphaFoldDB" id="A0A0D1BUA4"/>
<proteinExistence type="predicted"/>
<name>A0A0D1BUA4_CLOBO</name>
<sequence length="145" mass="15999">MNEQQVLKAFSEGFDCSQVVLSSVAKDLGIDEIIAKKISACFGGGMFCGSTCGAVTGALMAIGLKYGHSIPDTPHIKEQNISKLIEFREKFLQKYDSVICKDLLGYDLTNSEDMKKIQEEELLTTFCPKLVSDVIVILKEILQNK</sequence>
<dbReference type="Pfam" id="PF09719">
    <property type="entry name" value="C_GCAxxG_C_C"/>
    <property type="match status" value="1"/>
</dbReference>
<accession>A0A0D1BUA4</accession>
<dbReference type="OrthoDB" id="9791535at2"/>
<dbReference type="NCBIfam" id="TIGR01909">
    <property type="entry name" value="C_GCAxxG_C_C"/>
    <property type="match status" value="1"/>
</dbReference>
<dbReference type="Proteomes" id="UP000032250">
    <property type="component" value="Unassembled WGS sequence"/>
</dbReference>
<comment type="caution">
    <text evidence="1">The sequence shown here is derived from an EMBL/GenBank/DDBJ whole genome shotgun (WGS) entry which is preliminary data.</text>
</comment>
<gene>
    <name evidence="1" type="ORF">N495_10045</name>
</gene>
<protein>
    <submittedName>
        <fullName evidence="1">C_GCAxxG_C_C family protein</fullName>
    </submittedName>
</protein>
<dbReference type="InterPro" id="IPR010181">
    <property type="entry name" value="CGCAxxGCC_motif"/>
</dbReference>
<evidence type="ECO:0000313" key="2">
    <source>
        <dbReference type="Proteomes" id="UP000032250"/>
    </source>
</evidence>
<dbReference type="PATRIC" id="fig|1379739.3.peg.2369"/>
<dbReference type="EMBL" id="JXSU01000007">
    <property type="protein sequence ID" value="KIS23920.1"/>
    <property type="molecule type" value="Genomic_DNA"/>
</dbReference>
<organism evidence="1 2">
    <name type="scientific">Clostridium botulinum B2 450</name>
    <dbReference type="NCBI Taxonomy" id="1379739"/>
    <lineage>
        <taxon>Bacteria</taxon>
        <taxon>Bacillati</taxon>
        <taxon>Bacillota</taxon>
        <taxon>Clostridia</taxon>
        <taxon>Eubacteriales</taxon>
        <taxon>Clostridiaceae</taxon>
        <taxon>Clostridium</taxon>
    </lineage>
</organism>